<keyword evidence="7 11" id="KW-0456">Lyase</keyword>
<keyword evidence="11" id="KW-0620">Polyamine biosynthesis</keyword>
<protein>
    <recommendedName>
        <fullName evidence="3 11">Carboxynorspermidine/carboxyspermidine decarboxylase</fullName>
        <shortName evidence="11">CANS DC/CAS DC</shortName>
        <shortName evidence="11">CANSDC/CASDC</shortName>
        <ecNumber evidence="2 11">4.1.1.96</ecNumber>
    </recommendedName>
</protein>
<reference evidence="14 15" key="1">
    <citation type="submission" date="2018-01" db="EMBL/GenBank/DDBJ databases">
        <title>The complete genome sequence of Chromatium okenii LaCa, a purple sulfur bacterium with a turbulent life.</title>
        <authorList>
            <person name="Luedin S.M."/>
            <person name="Liechti N."/>
            <person name="Storelli N."/>
            <person name="Danza F."/>
            <person name="Wittwer M."/>
            <person name="Pothier J.F."/>
            <person name="Tonolla M.A."/>
        </authorList>
    </citation>
    <scope>NUCLEOTIDE SEQUENCE [LARGE SCALE GENOMIC DNA]</scope>
    <source>
        <strain evidence="14 15">LaCa</strain>
    </source>
</reference>
<evidence type="ECO:0000256" key="9">
    <source>
        <dbReference type="ARBA" id="ARBA00047351"/>
    </source>
</evidence>
<evidence type="ECO:0000256" key="12">
    <source>
        <dbReference type="PIRSR" id="PIRSR038941-1"/>
    </source>
</evidence>
<gene>
    <name evidence="14" type="primary">nspC</name>
    <name evidence="14" type="ORF">CXB77_18055</name>
</gene>
<dbReference type="GO" id="GO:0008836">
    <property type="term" value="F:diaminopimelate decarboxylase activity"/>
    <property type="evidence" value="ECO:0007669"/>
    <property type="project" value="TreeGrafter"/>
</dbReference>
<evidence type="ECO:0000256" key="5">
    <source>
        <dbReference type="ARBA" id="ARBA00022898"/>
    </source>
</evidence>
<dbReference type="PANTHER" id="PTHR43727:SF1">
    <property type="entry name" value="CARBOXYNORSPERMIDINE_CARBOXYSPERMIDINE DECARBOXYLASE"/>
    <property type="match status" value="1"/>
</dbReference>
<dbReference type="InterPro" id="IPR009006">
    <property type="entry name" value="Ala_racemase/Decarboxylase_C"/>
</dbReference>
<sequence>MKDLPTPYYLIDETRLQKNLEIIQSVRERSGAKSVLALKCFSTWCVFDLMRRYLDGTTSSSLFEARLGYEEFGKEVHAYSVGFSRNDVKAVRVFADKIIFNSVSQLQQHYPDVQGCNLGLRVNPGISYSHFDLADPTRRYSRLGVADKAALAEASTVLNGLMYHFNCENDDIDSFIRALASIGRDDGELLRKMEWISFGGGLSFTKDGYPLDRFCLALREFGQEFDIQIYLEPGEAVVTQTTELVTTVIDMVHNEVDIAIVDASLEAHMLDHLVYRTNPAIAFPEAGEHRVMIAGRTCLAGDVFGDFRLAEPLRIGSQVRIADAGGYTMVKSNWFNGVAMPSIVVRRLNGTIELVRAFGYDDFKRSLS</sequence>
<evidence type="ECO:0000256" key="3">
    <source>
        <dbReference type="ARBA" id="ARBA00013633"/>
    </source>
</evidence>
<evidence type="ECO:0000256" key="6">
    <source>
        <dbReference type="ARBA" id="ARBA00023066"/>
    </source>
</evidence>
<dbReference type="SUPFAM" id="SSF51419">
    <property type="entry name" value="PLP-binding barrel"/>
    <property type="match status" value="1"/>
</dbReference>
<dbReference type="Pfam" id="PF00278">
    <property type="entry name" value="Orn_DAP_Arg_deC"/>
    <property type="match status" value="1"/>
</dbReference>
<evidence type="ECO:0000256" key="10">
    <source>
        <dbReference type="ARBA" id="ARBA00047389"/>
    </source>
</evidence>
<keyword evidence="11" id="KW-0963">Cytoplasm</keyword>
<evidence type="ECO:0000313" key="14">
    <source>
        <dbReference type="EMBL" id="PQJ95021.1"/>
    </source>
</evidence>
<dbReference type="NCBIfam" id="TIGR01047">
    <property type="entry name" value="nspC"/>
    <property type="match status" value="1"/>
</dbReference>
<feature type="binding site" evidence="12">
    <location>
        <position position="271"/>
    </location>
    <ligand>
        <name>substrate</name>
    </ligand>
</feature>
<comment type="function">
    <text evidence="11">Catalyzes the decarboxylation of carboxynorspermidine and carboxyspermidine.</text>
</comment>
<dbReference type="CDD" id="cd06829">
    <property type="entry name" value="PLPDE_III_CANSDC"/>
    <property type="match status" value="1"/>
</dbReference>
<dbReference type="GO" id="GO:0005737">
    <property type="term" value="C:cytoplasm"/>
    <property type="evidence" value="ECO:0007669"/>
    <property type="project" value="UniProtKB-SubCell"/>
</dbReference>
<name>A0A2S7XNR2_9GAMM</name>
<keyword evidence="15" id="KW-1185">Reference proteome</keyword>
<evidence type="ECO:0000256" key="11">
    <source>
        <dbReference type="PIRNR" id="PIRNR038941"/>
    </source>
</evidence>
<dbReference type="OrthoDB" id="9804410at2"/>
<comment type="subcellular location">
    <subcellularLocation>
        <location evidence="11">Cytoplasm</location>
    </subcellularLocation>
</comment>
<dbReference type="Proteomes" id="UP000239936">
    <property type="component" value="Unassembled WGS sequence"/>
</dbReference>
<evidence type="ECO:0000259" key="13">
    <source>
        <dbReference type="Pfam" id="PF00278"/>
    </source>
</evidence>
<comment type="cofactor">
    <cofactor evidence="1 11">
        <name>pyridoxal 5'-phosphate</name>
        <dbReference type="ChEBI" id="CHEBI:597326"/>
    </cofactor>
</comment>
<dbReference type="SUPFAM" id="SSF50621">
    <property type="entry name" value="Alanine racemase C-terminal domain-like"/>
    <property type="match status" value="1"/>
</dbReference>
<dbReference type="GO" id="GO:0045312">
    <property type="term" value="P:nor-spermidine biosynthetic process"/>
    <property type="evidence" value="ECO:0007669"/>
    <property type="project" value="InterPro"/>
</dbReference>
<dbReference type="InterPro" id="IPR029066">
    <property type="entry name" value="PLP-binding_barrel"/>
</dbReference>
<dbReference type="RefSeq" id="WP_105074959.1">
    <property type="nucleotide sequence ID" value="NZ_PPGH01000038.1"/>
</dbReference>
<keyword evidence="5 11" id="KW-0663">Pyridoxal phosphate</keyword>
<evidence type="ECO:0000313" key="15">
    <source>
        <dbReference type="Proteomes" id="UP000239936"/>
    </source>
</evidence>
<dbReference type="Gene3D" id="2.40.37.10">
    <property type="entry name" value="Lyase, Ornithine Decarboxylase, Chain A, domain 1"/>
    <property type="match status" value="1"/>
</dbReference>
<dbReference type="PANTHER" id="PTHR43727">
    <property type="entry name" value="DIAMINOPIMELATE DECARBOXYLASE"/>
    <property type="match status" value="1"/>
</dbReference>
<dbReference type="GO" id="GO:0009089">
    <property type="term" value="P:lysine biosynthetic process via diaminopimelate"/>
    <property type="evidence" value="ECO:0007669"/>
    <property type="project" value="TreeGrafter"/>
</dbReference>
<dbReference type="InterPro" id="IPR005730">
    <property type="entry name" value="Nsp_de-COase"/>
</dbReference>
<comment type="similarity">
    <text evidence="8 11">Belongs to the Orn/Lys/Arg decarboxylase class-II family. NspC subfamily.</text>
</comment>
<comment type="subunit">
    <text evidence="11">Homodimer.</text>
</comment>
<dbReference type="Gene3D" id="3.20.20.10">
    <property type="entry name" value="Alanine racemase"/>
    <property type="match status" value="1"/>
</dbReference>
<dbReference type="PIRSF" id="PIRSF038941">
    <property type="entry name" value="NspC"/>
    <property type="match status" value="1"/>
</dbReference>
<dbReference type="EC" id="4.1.1.96" evidence="2 11"/>
<evidence type="ECO:0000256" key="7">
    <source>
        <dbReference type="ARBA" id="ARBA00023239"/>
    </source>
</evidence>
<dbReference type="AlphaFoldDB" id="A0A2S7XNR2"/>
<dbReference type="GO" id="GO:0008295">
    <property type="term" value="P:spermidine biosynthetic process"/>
    <property type="evidence" value="ECO:0007669"/>
    <property type="project" value="UniProtKB-KW"/>
</dbReference>
<proteinExistence type="inferred from homology"/>
<comment type="catalytic activity">
    <reaction evidence="9 11">
        <text>carboxyspermidine + H(+) = spermidine + CO2</text>
        <dbReference type="Rhea" id="RHEA:34095"/>
        <dbReference type="ChEBI" id="CHEBI:15378"/>
        <dbReference type="ChEBI" id="CHEBI:16526"/>
        <dbReference type="ChEBI" id="CHEBI:57834"/>
        <dbReference type="ChEBI" id="CHEBI:65072"/>
        <dbReference type="EC" id="4.1.1.96"/>
    </reaction>
</comment>
<comment type="catalytic activity">
    <reaction evidence="10 11">
        <text>carboxynorspermidine + H(+) = norspermidine + CO2</text>
        <dbReference type="Rhea" id="RHEA:34099"/>
        <dbReference type="ChEBI" id="CHEBI:15378"/>
        <dbReference type="ChEBI" id="CHEBI:16526"/>
        <dbReference type="ChEBI" id="CHEBI:57920"/>
        <dbReference type="ChEBI" id="CHEBI:65070"/>
        <dbReference type="EC" id="4.1.1.96"/>
    </reaction>
</comment>
<organism evidence="14 15">
    <name type="scientific">Chromatium okenii</name>
    <dbReference type="NCBI Taxonomy" id="61644"/>
    <lineage>
        <taxon>Bacteria</taxon>
        <taxon>Pseudomonadati</taxon>
        <taxon>Pseudomonadota</taxon>
        <taxon>Gammaproteobacteria</taxon>
        <taxon>Chromatiales</taxon>
        <taxon>Chromatiaceae</taxon>
        <taxon>Chromatium</taxon>
    </lineage>
</organism>
<feature type="binding site" evidence="12">
    <location>
        <position position="235"/>
    </location>
    <ligand>
        <name>substrate</name>
    </ligand>
</feature>
<feature type="domain" description="Orn/DAP/Arg decarboxylase 2 C-terminal" evidence="13">
    <location>
        <begin position="240"/>
        <end position="325"/>
    </location>
</feature>
<dbReference type="InterPro" id="IPR022643">
    <property type="entry name" value="De-COase2_C"/>
</dbReference>
<keyword evidence="6 11" id="KW-0745">Spermidine biosynthesis</keyword>
<evidence type="ECO:0000256" key="4">
    <source>
        <dbReference type="ARBA" id="ARBA00022793"/>
    </source>
</evidence>
<accession>A0A2S7XNR2</accession>
<dbReference type="EMBL" id="PPGH01000038">
    <property type="protein sequence ID" value="PQJ95021.1"/>
    <property type="molecule type" value="Genomic_DNA"/>
</dbReference>
<evidence type="ECO:0000256" key="2">
    <source>
        <dbReference type="ARBA" id="ARBA00012259"/>
    </source>
</evidence>
<keyword evidence="4 11" id="KW-0210">Decarboxylase</keyword>
<evidence type="ECO:0000256" key="1">
    <source>
        <dbReference type="ARBA" id="ARBA00001933"/>
    </source>
</evidence>
<evidence type="ECO:0000256" key="8">
    <source>
        <dbReference type="ARBA" id="ARBA00025802"/>
    </source>
</evidence>
<comment type="caution">
    <text evidence="14">The sequence shown here is derived from an EMBL/GenBank/DDBJ whole genome shotgun (WGS) entry which is preliminary data.</text>
</comment>